<keyword evidence="2" id="KW-1185">Reference proteome</keyword>
<gene>
    <name evidence="1" type="ORF">M9H77_01031</name>
</gene>
<accession>A0ACC0C4E5</accession>
<comment type="caution">
    <text evidence="1">The sequence shown here is derived from an EMBL/GenBank/DDBJ whole genome shotgun (WGS) entry which is preliminary data.</text>
</comment>
<reference evidence="2" key="1">
    <citation type="journal article" date="2023" name="Nat. Plants">
        <title>Single-cell RNA sequencing provides a high-resolution roadmap for understanding the multicellular compartmentation of specialized metabolism.</title>
        <authorList>
            <person name="Sun S."/>
            <person name="Shen X."/>
            <person name="Li Y."/>
            <person name="Li Y."/>
            <person name="Wang S."/>
            <person name="Li R."/>
            <person name="Zhang H."/>
            <person name="Shen G."/>
            <person name="Guo B."/>
            <person name="Wei J."/>
            <person name="Xu J."/>
            <person name="St-Pierre B."/>
            <person name="Chen S."/>
            <person name="Sun C."/>
        </authorList>
    </citation>
    <scope>NUCLEOTIDE SEQUENCE [LARGE SCALE GENOMIC DNA]</scope>
</reference>
<proteinExistence type="predicted"/>
<evidence type="ECO:0000313" key="2">
    <source>
        <dbReference type="Proteomes" id="UP001060085"/>
    </source>
</evidence>
<name>A0ACC0C4E5_CATRO</name>
<evidence type="ECO:0000313" key="1">
    <source>
        <dbReference type="EMBL" id="KAI5679804.1"/>
    </source>
</evidence>
<sequence length="330" mass="37878">MGNYKFRLSDMIPNAWFYKLKDMSTKPSRNSSHPKKTQSLSSSSNKHHPPHLSQPPRQSFYYTWESSSNTTTRTDQKLMNSSSPPRKSSSKRKSRRRKTIYKPSPKRAPAPLPLHCKCRRHGDYYYFDSSTDDIDFLKSPASSEFESDNFDGLDSFNGLASRSSTFSSSATDIIIDVNDKKLDLFNSIPELDLPRILTKPIEIPKESANLKEEEEEQMIKTRKSISGIKIRANSPKLAASKKIITEKKKKKKKALLFSDSSFAVVKASIDPQKDFRESMMEMIVENNIRASKDLEELLACYLSLNSDEYHELIIKAFEQIWFNLLPDLQL</sequence>
<protein>
    <submittedName>
        <fullName evidence="1">Uncharacterized protein</fullName>
    </submittedName>
</protein>
<dbReference type="EMBL" id="CM044701">
    <property type="protein sequence ID" value="KAI5679804.1"/>
    <property type="molecule type" value="Genomic_DNA"/>
</dbReference>
<dbReference type="Proteomes" id="UP001060085">
    <property type="component" value="Linkage Group LG01"/>
</dbReference>
<organism evidence="1 2">
    <name type="scientific">Catharanthus roseus</name>
    <name type="common">Madagascar periwinkle</name>
    <name type="synonym">Vinca rosea</name>
    <dbReference type="NCBI Taxonomy" id="4058"/>
    <lineage>
        <taxon>Eukaryota</taxon>
        <taxon>Viridiplantae</taxon>
        <taxon>Streptophyta</taxon>
        <taxon>Embryophyta</taxon>
        <taxon>Tracheophyta</taxon>
        <taxon>Spermatophyta</taxon>
        <taxon>Magnoliopsida</taxon>
        <taxon>eudicotyledons</taxon>
        <taxon>Gunneridae</taxon>
        <taxon>Pentapetalae</taxon>
        <taxon>asterids</taxon>
        <taxon>lamiids</taxon>
        <taxon>Gentianales</taxon>
        <taxon>Apocynaceae</taxon>
        <taxon>Rauvolfioideae</taxon>
        <taxon>Vinceae</taxon>
        <taxon>Catharanthinae</taxon>
        <taxon>Catharanthus</taxon>
    </lineage>
</organism>